<dbReference type="AlphaFoldDB" id="A0A1S3FWZ5"/>
<evidence type="ECO:0000313" key="11">
    <source>
        <dbReference type="RefSeq" id="XP_012880544.1"/>
    </source>
</evidence>
<feature type="region of interest" description="Disordered" evidence="7">
    <location>
        <begin position="1"/>
        <end position="34"/>
    </location>
</feature>
<dbReference type="InParanoid" id="A0A1S3FWZ5"/>
<dbReference type="CDD" id="cd03593">
    <property type="entry name" value="CLECT_NK_receptors_like"/>
    <property type="match status" value="1"/>
</dbReference>
<dbReference type="FunCoup" id="A0A1S3FWZ5">
    <property type="interactions" value="70"/>
</dbReference>
<evidence type="ECO:0000256" key="1">
    <source>
        <dbReference type="ARBA" id="ARBA00004401"/>
    </source>
</evidence>
<dbReference type="SMART" id="SM00034">
    <property type="entry name" value="CLECT"/>
    <property type="match status" value="1"/>
</dbReference>
<dbReference type="InterPro" id="IPR001304">
    <property type="entry name" value="C-type_lectin-like"/>
</dbReference>
<evidence type="ECO:0000256" key="6">
    <source>
        <dbReference type="ARBA" id="ARBA00023136"/>
    </source>
</evidence>
<dbReference type="InterPro" id="IPR050828">
    <property type="entry name" value="C-type_lectin/matrix_domain"/>
</dbReference>
<evidence type="ECO:0000256" key="7">
    <source>
        <dbReference type="SAM" id="MobiDB-lite"/>
    </source>
</evidence>
<dbReference type="InterPro" id="IPR016186">
    <property type="entry name" value="C-type_lectin-like/link_sf"/>
</dbReference>
<feature type="transmembrane region" description="Helical" evidence="8">
    <location>
        <begin position="42"/>
        <end position="62"/>
    </location>
</feature>
<evidence type="ECO:0000256" key="4">
    <source>
        <dbReference type="ARBA" id="ARBA00022968"/>
    </source>
</evidence>
<sequence>MHAEDGSGTEDSSSLHLERAAESRVPHAHGGSGAEGSIRVPIPVAAASVAFTTALIIALVALSVGKYNCPGLPELAAPADHQDSPCSPEWVAHQRKCYLVSTTREPWPSARSSCSKDGAALAVLDSPKDLTFLQRYAGSAPHWIELKNHAGQKWRGPNGKEVINRFNRTESERCAFLNSTDVGQMDCQERLPWICSKDIR</sequence>
<evidence type="ECO:0000256" key="8">
    <source>
        <dbReference type="SAM" id="Phobius"/>
    </source>
</evidence>
<keyword evidence="10" id="KW-1185">Reference proteome</keyword>
<dbReference type="PROSITE" id="PS50041">
    <property type="entry name" value="C_TYPE_LECTIN_2"/>
    <property type="match status" value="1"/>
</dbReference>
<name>A0A1S3FWZ5_DIPOR</name>
<feature type="compositionally biased region" description="Basic and acidic residues" evidence="7">
    <location>
        <begin position="16"/>
        <end position="25"/>
    </location>
</feature>
<dbReference type="OrthoDB" id="10059571at2759"/>
<comment type="subcellular location">
    <subcellularLocation>
        <location evidence="1">Cell membrane</location>
        <topology evidence="1">Single-pass type II membrane protein</topology>
    </subcellularLocation>
</comment>
<proteinExistence type="predicted"/>
<keyword evidence="4" id="KW-0735">Signal-anchor</keyword>
<dbReference type="SUPFAM" id="SSF56436">
    <property type="entry name" value="C-type lectin-like"/>
    <property type="match status" value="1"/>
</dbReference>
<dbReference type="GeneID" id="105992262"/>
<dbReference type="PANTHER" id="PTHR45710:SF31">
    <property type="entry name" value="EARLY ACTIVATION ANTIGEN CD69"/>
    <property type="match status" value="1"/>
</dbReference>
<dbReference type="GO" id="GO:0005886">
    <property type="term" value="C:plasma membrane"/>
    <property type="evidence" value="ECO:0007669"/>
    <property type="project" value="UniProtKB-SubCell"/>
</dbReference>
<keyword evidence="6 8" id="KW-0472">Membrane</keyword>
<dbReference type="PANTHER" id="PTHR45710">
    <property type="entry name" value="C-TYPE LECTIN DOMAIN-CONTAINING PROTEIN 180"/>
    <property type="match status" value="1"/>
</dbReference>
<dbReference type="CTD" id="969"/>
<gene>
    <name evidence="11" type="primary">Cd69</name>
</gene>
<dbReference type="InterPro" id="IPR033992">
    <property type="entry name" value="NKR-like_CTLD"/>
</dbReference>
<dbReference type="Proteomes" id="UP000081671">
    <property type="component" value="Unplaced"/>
</dbReference>
<organism evidence="10 11">
    <name type="scientific">Dipodomys ordii</name>
    <name type="common">Ord's kangaroo rat</name>
    <dbReference type="NCBI Taxonomy" id="10020"/>
    <lineage>
        <taxon>Eukaryota</taxon>
        <taxon>Metazoa</taxon>
        <taxon>Chordata</taxon>
        <taxon>Craniata</taxon>
        <taxon>Vertebrata</taxon>
        <taxon>Euteleostomi</taxon>
        <taxon>Mammalia</taxon>
        <taxon>Eutheria</taxon>
        <taxon>Euarchontoglires</taxon>
        <taxon>Glires</taxon>
        <taxon>Rodentia</taxon>
        <taxon>Castorimorpha</taxon>
        <taxon>Heteromyidae</taxon>
        <taxon>Dipodomyinae</taxon>
        <taxon>Dipodomys</taxon>
    </lineage>
</organism>
<keyword evidence="2 8" id="KW-0812">Transmembrane</keyword>
<dbReference type="Pfam" id="PF00059">
    <property type="entry name" value="Lectin_C"/>
    <property type="match status" value="1"/>
</dbReference>
<keyword evidence="3" id="KW-0430">Lectin</keyword>
<evidence type="ECO:0000313" key="10">
    <source>
        <dbReference type="Proteomes" id="UP000081671"/>
    </source>
</evidence>
<dbReference type="KEGG" id="dord:105992262"/>
<dbReference type="InterPro" id="IPR016187">
    <property type="entry name" value="CTDL_fold"/>
</dbReference>
<accession>A0A1S3FWZ5</accession>
<dbReference type="RefSeq" id="XP_012880544.1">
    <property type="nucleotide sequence ID" value="XM_013025090.1"/>
</dbReference>
<evidence type="ECO:0000259" key="9">
    <source>
        <dbReference type="PROSITE" id="PS50041"/>
    </source>
</evidence>
<reference evidence="11" key="1">
    <citation type="submission" date="2025-08" db="UniProtKB">
        <authorList>
            <consortium name="RefSeq"/>
        </authorList>
    </citation>
    <scope>IDENTIFICATION</scope>
    <source>
        <tissue evidence="11">Kidney</tissue>
    </source>
</reference>
<dbReference type="Gene3D" id="3.10.100.10">
    <property type="entry name" value="Mannose-Binding Protein A, subunit A"/>
    <property type="match status" value="1"/>
</dbReference>
<keyword evidence="5 8" id="KW-1133">Transmembrane helix</keyword>
<protein>
    <submittedName>
        <fullName evidence="11">Early activation antigen CD69</fullName>
    </submittedName>
</protein>
<evidence type="ECO:0000256" key="2">
    <source>
        <dbReference type="ARBA" id="ARBA00022692"/>
    </source>
</evidence>
<feature type="domain" description="C-type lectin" evidence="9">
    <location>
        <begin position="93"/>
        <end position="196"/>
    </location>
</feature>
<evidence type="ECO:0000256" key="3">
    <source>
        <dbReference type="ARBA" id="ARBA00022734"/>
    </source>
</evidence>
<evidence type="ECO:0000256" key="5">
    <source>
        <dbReference type="ARBA" id="ARBA00022989"/>
    </source>
</evidence>
<dbReference type="GO" id="GO:0030246">
    <property type="term" value="F:carbohydrate binding"/>
    <property type="evidence" value="ECO:0007669"/>
    <property type="project" value="UniProtKB-KW"/>
</dbReference>